<dbReference type="Pfam" id="PF01585">
    <property type="entry name" value="G-patch"/>
    <property type="match status" value="1"/>
</dbReference>
<dbReference type="VEuPathDB" id="VectorBase:AMAM004024"/>
<dbReference type="EnsemblMetazoa" id="AMAM004024-RA">
    <property type="protein sequence ID" value="AMAM004024-PA"/>
    <property type="gene ID" value="AMAM004024"/>
</dbReference>
<dbReference type="InterPro" id="IPR000467">
    <property type="entry name" value="G_patch_dom"/>
</dbReference>
<feature type="domain" description="G-patch" evidence="2">
    <location>
        <begin position="63"/>
        <end position="105"/>
    </location>
</feature>
<evidence type="ECO:0000256" key="1">
    <source>
        <dbReference type="SAM" id="MobiDB-lite"/>
    </source>
</evidence>
<reference evidence="3" key="2">
    <citation type="submission" date="2020-05" db="UniProtKB">
        <authorList>
            <consortium name="EnsemblMetazoa"/>
        </authorList>
    </citation>
    <scope>IDENTIFICATION</scope>
    <source>
        <strain evidence="3">maculatus3</strain>
    </source>
</reference>
<dbReference type="PANTHER" id="PTHR23329">
    <property type="entry name" value="TUFTELIN-INTERACTING PROTEIN 11-RELATED"/>
    <property type="match status" value="1"/>
</dbReference>
<feature type="region of interest" description="Disordered" evidence="1">
    <location>
        <begin position="1"/>
        <end position="66"/>
    </location>
</feature>
<dbReference type="Proteomes" id="UP000075901">
    <property type="component" value="Unassembled WGS sequence"/>
</dbReference>
<evidence type="ECO:0000259" key="2">
    <source>
        <dbReference type="PROSITE" id="PS50174"/>
    </source>
</evidence>
<name>A0A182SCI5_9DIPT</name>
<dbReference type="PANTHER" id="PTHR23329:SF16">
    <property type="entry name" value="G-PATCH DOMAIN-CONTAINING PROTEIN"/>
    <property type="match status" value="1"/>
</dbReference>
<feature type="compositionally biased region" description="Polar residues" evidence="1">
    <location>
        <begin position="40"/>
        <end position="65"/>
    </location>
</feature>
<evidence type="ECO:0000313" key="3">
    <source>
        <dbReference type="EnsemblMetazoa" id="AMAM004024-PA"/>
    </source>
</evidence>
<proteinExistence type="predicted"/>
<dbReference type="AlphaFoldDB" id="A0A182SCI5"/>
<protein>
    <recommendedName>
        <fullName evidence="2">G-patch domain-containing protein</fullName>
    </recommendedName>
</protein>
<sequence length="109" mass="11618">MASTSIAPNLSSEEEETLLDNMHKKGKRKQHTIDDHDAGQSASKSLHLDTSGTGSEPSSFANFSEKSVRIMQQMGYKAGTGLGKAGQGRVDLIETSSQKGRSGLGMLFC</sequence>
<feature type="compositionally biased region" description="Polar residues" evidence="1">
    <location>
        <begin position="1"/>
        <end position="11"/>
    </location>
</feature>
<dbReference type="PROSITE" id="PS50174">
    <property type="entry name" value="G_PATCH"/>
    <property type="match status" value="1"/>
</dbReference>
<reference evidence="4" key="1">
    <citation type="submission" date="2013-09" db="EMBL/GenBank/DDBJ databases">
        <title>The Genome Sequence of Anopheles maculatus species B.</title>
        <authorList>
            <consortium name="The Broad Institute Genomics Platform"/>
            <person name="Neafsey D.E."/>
            <person name="Besansky N."/>
            <person name="Howell P."/>
            <person name="Walton C."/>
            <person name="Young S.K."/>
            <person name="Zeng Q."/>
            <person name="Gargeya S."/>
            <person name="Fitzgerald M."/>
            <person name="Haas B."/>
            <person name="Abouelleil A."/>
            <person name="Allen A.W."/>
            <person name="Alvarado L."/>
            <person name="Arachchi H.M."/>
            <person name="Berlin A.M."/>
            <person name="Chapman S.B."/>
            <person name="Gainer-Dewar J."/>
            <person name="Goldberg J."/>
            <person name="Griggs A."/>
            <person name="Gujja S."/>
            <person name="Hansen M."/>
            <person name="Howarth C."/>
            <person name="Imamovic A."/>
            <person name="Ireland A."/>
            <person name="Larimer J."/>
            <person name="McCowan C."/>
            <person name="Murphy C."/>
            <person name="Pearson M."/>
            <person name="Poon T.W."/>
            <person name="Priest M."/>
            <person name="Roberts A."/>
            <person name="Saif S."/>
            <person name="Shea T."/>
            <person name="Sisk P."/>
            <person name="Sykes S."/>
            <person name="Wortman J."/>
            <person name="Nusbaum C."/>
            <person name="Birren B."/>
        </authorList>
    </citation>
    <scope>NUCLEOTIDE SEQUENCE [LARGE SCALE GENOMIC DNA]</scope>
    <source>
        <strain evidence="4">maculatus3</strain>
    </source>
</reference>
<dbReference type="GO" id="GO:0003676">
    <property type="term" value="F:nucleic acid binding"/>
    <property type="evidence" value="ECO:0007669"/>
    <property type="project" value="InterPro"/>
</dbReference>
<evidence type="ECO:0000313" key="4">
    <source>
        <dbReference type="Proteomes" id="UP000075901"/>
    </source>
</evidence>
<dbReference type="InterPro" id="IPR045211">
    <property type="entry name" value="TFP11/STIP/Ntr1"/>
</dbReference>
<keyword evidence="4" id="KW-1185">Reference proteome</keyword>
<dbReference type="GO" id="GO:0000390">
    <property type="term" value="P:spliceosomal complex disassembly"/>
    <property type="evidence" value="ECO:0007669"/>
    <property type="project" value="InterPro"/>
</dbReference>
<organism evidence="3 4">
    <name type="scientific">Anopheles maculatus</name>
    <dbReference type="NCBI Taxonomy" id="74869"/>
    <lineage>
        <taxon>Eukaryota</taxon>
        <taxon>Metazoa</taxon>
        <taxon>Ecdysozoa</taxon>
        <taxon>Arthropoda</taxon>
        <taxon>Hexapoda</taxon>
        <taxon>Insecta</taxon>
        <taxon>Pterygota</taxon>
        <taxon>Neoptera</taxon>
        <taxon>Endopterygota</taxon>
        <taxon>Diptera</taxon>
        <taxon>Nematocera</taxon>
        <taxon>Culicoidea</taxon>
        <taxon>Culicidae</taxon>
        <taxon>Anophelinae</taxon>
        <taxon>Anopheles</taxon>
        <taxon>Anopheles maculatus group</taxon>
    </lineage>
</organism>
<accession>A0A182SCI5</accession>
<dbReference type="SMART" id="SM00443">
    <property type="entry name" value="G_patch"/>
    <property type="match status" value="1"/>
</dbReference>
<dbReference type="GO" id="GO:0071008">
    <property type="term" value="C:U2-type post-mRNA release spliceosomal complex"/>
    <property type="evidence" value="ECO:0007669"/>
    <property type="project" value="TreeGrafter"/>
</dbReference>